<dbReference type="InterPro" id="IPR043605">
    <property type="entry name" value="DUF883_C"/>
</dbReference>
<evidence type="ECO:0000313" key="4">
    <source>
        <dbReference type="EMBL" id="MBD1549555.1"/>
    </source>
</evidence>
<dbReference type="RefSeq" id="WP_190294246.1">
    <property type="nucleotide sequence ID" value="NZ_JABFCZ010000043.1"/>
</dbReference>
<gene>
    <name evidence="4" type="ORF">HK439_25140</name>
</gene>
<evidence type="ECO:0000259" key="3">
    <source>
        <dbReference type="Pfam" id="PF19029"/>
    </source>
</evidence>
<dbReference type="Pfam" id="PF19029">
    <property type="entry name" value="DUF883_C"/>
    <property type="match status" value="1"/>
</dbReference>
<comment type="caution">
    <text evidence="4">The sequence shown here is derived from an EMBL/GenBank/DDBJ whole genome shotgun (WGS) entry which is preliminary data.</text>
</comment>
<dbReference type="Proteomes" id="UP000598467">
    <property type="component" value="Unassembled WGS sequence"/>
</dbReference>
<keyword evidence="2" id="KW-0472">Membrane</keyword>
<reference evidence="4" key="1">
    <citation type="submission" date="2020-05" db="EMBL/GenBank/DDBJ databases">
        <title>Identification of trans-AT polyketide cluster in two marine bacteria, producers of a novel glutaramide-containing polyketide sesbanimide D and analogs.</title>
        <authorList>
            <person name="Kacar D."/>
            <person name="Rodriguez P."/>
            <person name="Canedo L."/>
            <person name="Gonzalez E."/>
            <person name="Galan B."/>
            <person name="De La Calle F."/>
            <person name="Garcia J.L."/>
        </authorList>
    </citation>
    <scope>NUCLEOTIDE SEQUENCE</scope>
    <source>
        <strain evidence="4">PHM038</strain>
    </source>
</reference>
<sequence>MSSRTKTIAEGNHPDTAGLGTTNDAETIEQDIERLRGDIAALAQSITRYGAGKTGEVKMRASKAGRDLAKTSQETLDSMSEELAGLEEAVSTRVRERPLQALGIAAGVGFLIAAVWSSRR</sequence>
<dbReference type="AlphaFoldDB" id="A0A926P3M5"/>
<feature type="region of interest" description="Disordered" evidence="1">
    <location>
        <begin position="1"/>
        <end position="24"/>
    </location>
</feature>
<proteinExistence type="predicted"/>
<accession>A0A926P3M5</accession>
<keyword evidence="2" id="KW-0812">Transmembrane</keyword>
<evidence type="ECO:0000256" key="1">
    <source>
        <dbReference type="SAM" id="MobiDB-lite"/>
    </source>
</evidence>
<evidence type="ECO:0000256" key="2">
    <source>
        <dbReference type="SAM" id="Phobius"/>
    </source>
</evidence>
<feature type="domain" description="DUF883" evidence="3">
    <location>
        <begin position="93"/>
        <end position="117"/>
    </location>
</feature>
<organism evidence="4 5">
    <name type="scientific">Roseibium aggregatum</name>
    <dbReference type="NCBI Taxonomy" id="187304"/>
    <lineage>
        <taxon>Bacteria</taxon>
        <taxon>Pseudomonadati</taxon>
        <taxon>Pseudomonadota</taxon>
        <taxon>Alphaproteobacteria</taxon>
        <taxon>Hyphomicrobiales</taxon>
        <taxon>Stappiaceae</taxon>
        <taxon>Roseibium</taxon>
    </lineage>
</organism>
<evidence type="ECO:0000313" key="5">
    <source>
        <dbReference type="Proteomes" id="UP000598467"/>
    </source>
</evidence>
<keyword evidence="2" id="KW-1133">Transmembrane helix</keyword>
<feature type="transmembrane region" description="Helical" evidence="2">
    <location>
        <begin position="99"/>
        <end position="117"/>
    </location>
</feature>
<protein>
    <submittedName>
        <fullName evidence="4">DUF883 family protein</fullName>
    </submittedName>
</protein>
<name>A0A926P3M5_9HYPH</name>
<dbReference type="EMBL" id="JABFCZ010000043">
    <property type="protein sequence ID" value="MBD1549555.1"/>
    <property type="molecule type" value="Genomic_DNA"/>
</dbReference>